<evidence type="ECO:0000256" key="2">
    <source>
        <dbReference type="SAM" id="MobiDB-lite"/>
    </source>
</evidence>
<name>A0A8H7GPZ9_9ASCO</name>
<evidence type="ECO:0000313" key="3">
    <source>
        <dbReference type="EMBL" id="KAF8001188.1"/>
    </source>
</evidence>
<reference evidence="3" key="1">
    <citation type="submission" date="2020-10" db="EMBL/GenBank/DDBJ databases">
        <title>The Whole-Genome Sequence of Metschnikowia persimmonesis, a Novel Endophytic Yeast Species Isolated from Medicinal Plant Diospyros kaki Thumb.</title>
        <authorList>
            <person name="Rahmat E."/>
            <person name="Kang Y."/>
        </authorList>
    </citation>
    <scope>NUCLEOTIDE SEQUENCE</scope>
    <source>
        <strain evidence="3">KIOM G15050</strain>
    </source>
</reference>
<proteinExistence type="predicted"/>
<evidence type="ECO:0000256" key="1">
    <source>
        <dbReference type="SAM" id="Coils"/>
    </source>
</evidence>
<dbReference type="EMBL" id="JACBPP010000006">
    <property type="protein sequence ID" value="KAF8001188.1"/>
    <property type="molecule type" value="Genomic_DNA"/>
</dbReference>
<keyword evidence="1" id="KW-0175">Coiled coil</keyword>
<dbReference type="Gene3D" id="1.20.5.1000">
    <property type="entry name" value="arf6 gtpase in complex with a specific effector, jip4"/>
    <property type="match status" value="1"/>
</dbReference>
<dbReference type="AlphaFoldDB" id="A0A8H7GPZ9"/>
<protein>
    <submittedName>
        <fullName evidence="3">Uncharacterized protein</fullName>
    </submittedName>
</protein>
<feature type="coiled-coil region" evidence="1">
    <location>
        <begin position="247"/>
        <end position="274"/>
    </location>
</feature>
<sequence>MTSLNTSETREFQIAEISPEKELMEMANLLEDLYANLEDYQAKWRDADGKVACLNTSIARFTREIDSLLQMLGVTKSILDEVEGSESQLDHALQVLQHLLANRDLPTQLADISINNKLQEYQEMIDRLQKEVNDLKDKSRTGSISDISDRTSSSHKSREHEKLFVLQKDYENLQAAHDGLIEEHHRHIQSLDRTIGSLKGQMENLHKDKMTLRSELAALSSMQRDLEMSVEKQRVLTTEKIKLSYQVESLKQDKVSLQKNIEKLTERITSMSEKNAPKLEGLRRKAGIASDVLYRLFEVDVIEFENLFKSFNMIADDTSLENPKKRIEFMATFKGAKLLDQKSEVITSVEEAHKSVLRYFSRAVKAIVSDHIRLLLKENEMTSAHDHDVEKLKNQIKILEELSRRMTERPEIVHSPRLKLRIEELTNRWKAEREARILENRQAKKRLQELGQEN</sequence>
<evidence type="ECO:0000313" key="4">
    <source>
        <dbReference type="Proteomes" id="UP000649328"/>
    </source>
</evidence>
<organism evidence="3 4">
    <name type="scientific">Metschnikowia pulcherrima</name>
    <dbReference type="NCBI Taxonomy" id="27326"/>
    <lineage>
        <taxon>Eukaryota</taxon>
        <taxon>Fungi</taxon>
        <taxon>Dikarya</taxon>
        <taxon>Ascomycota</taxon>
        <taxon>Saccharomycotina</taxon>
        <taxon>Pichiomycetes</taxon>
        <taxon>Metschnikowiaceae</taxon>
        <taxon>Metschnikowia</taxon>
    </lineage>
</organism>
<keyword evidence="4" id="KW-1185">Reference proteome</keyword>
<comment type="caution">
    <text evidence="3">The sequence shown here is derived from an EMBL/GenBank/DDBJ whole genome shotgun (WGS) entry which is preliminary data.</text>
</comment>
<dbReference type="Proteomes" id="UP000649328">
    <property type="component" value="Unassembled WGS sequence"/>
</dbReference>
<feature type="region of interest" description="Disordered" evidence="2">
    <location>
        <begin position="136"/>
        <end position="159"/>
    </location>
</feature>
<gene>
    <name evidence="3" type="ORF">HF325_004977</name>
</gene>
<accession>A0A8H7GPZ9</accession>
<dbReference type="OrthoDB" id="4052563at2759"/>